<feature type="coiled-coil region" evidence="1">
    <location>
        <begin position="675"/>
        <end position="705"/>
    </location>
</feature>
<reference evidence="3" key="1">
    <citation type="submission" date="2016-07" db="EMBL/GenBank/DDBJ databases">
        <title>Nontailed viruses are major unrecognized killers of bacteria in the ocean.</title>
        <authorList>
            <person name="Kauffman K."/>
            <person name="Hussain F."/>
            <person name="Yang J."/>
            <person name="Arevalo P."/>
            <person name="Brown J."/>
            <person name="Cutler M."/>
            <person name="Kelly L."/>
            <person name="Polz M.F."/>
        </authorList>
    </citation>
    <scope>NUCLEOTIDE SEQUENCE [LARGE SCALE GENOMIC DNA]</scope>
    <source>
        <strain evidence="3">10N.222.49.A5</strain>
    </source>
</reference>
<evidence type="ECO:0000313" key="3">
    <source>
        <dbReference type="Proteomes" id="UP000235611"/>
    </source>
</evidence>
<dbReference type="Proteomes" id="UP000235611">
    <property type="component" value="Unassembled WGS sequence"/>
</dbReference>
<gene>
    <name evidence="2" type="ORF">BCS93_18085</name>
</gene>
<name>A0AAP8MTQ3_9VIBR</name>
<dbReference type="AlphaFoldDB" id="A0AAP8MTQ3"/>
<dbReference type="RefSeq" id="WP_102478178.1">
    <property type="nucleotide sequence ID" value="NZ_MDBO01000130.1"/>
</dbReference>
<protein>
    <recommendedName>
        <fullName evidence="4">ATP-dependent exonuclease SbcCD, C subunit-like protein</fullName>
    </recommendedName>
</protein>
<keyword evidence="1" id="KW-0175">Coiled coil</keyword>
<dbReference type="EMBL" id="MDBO01000130">
    <property type="protein sequence ID" value="PMP05949.1"/>
    <property type="molecule type" value="Genomic_DNA"/>
</dbReference>
<dbReference type="SUPFAM" id="SSF52540">
    <property type="entry name" value="P-loop containing nucleoside triphosphate hydrolases"/>
    <property type="match status" value="1"/>
</dbReference>
<evidence type="ECO:0000313" key="2">
    <source>
        <dbReference type="EMBL" id="PMP05949.1"/>
    </source>
</evidence>
<proteinExistence type="predicted"/>
<dbReference type="Pfam" id="PF13558">
    <property type="entry name" value="SbcC_Walker_B"/>
    <property type="match status" value="1"/>
</dbReference>
<dbReference type="Gene3D" id="3.40.1140.10">
    <property type="match status" value="1"/>
</dbReference>
<dbReference type="Pfam" id="PF13555">
    <property type="entry name" value="AAA_29"/>
    <property type="match status" value="1"/>
</dbReference>
<organism evidence="2 3">
    <name type="scientific">Vibrio breoganii</name>
    <dbReference type="NCBI Taxonomy" id="553239"/>
    <lineage>
        <taxon>Bacteria</taxon>
        <taxon>Pseudomonadati</taxon>
        <taxon>Pseudomonadota</taxon>
        <taxon>Gammaproteobacteria</taxon>
        <taxon>Vibrionales</taxon>
        <taxon>Vibrionaceae</taxon>
        <taxon>Vibrio</taxon>
    </lineage>
</organism>
<dbReference type="InterPro" id="IPR027417">
    <property type="entry name" value="P-loop_NTPase"/>
</dbReference>
<sequence>MSHFSALRGFRLQHFSTFNWGTFDGAVVTLSPEQSNSLLTGNIGSGKSTLVDGLTTLLVPTRKLSFNKAAGAEDKERSLESYFHGYYTSQQDDYGKARAVGLRQQQHYSVLLAVFTSEALKQSVTVAQVFWMKPGEKKVKRLFVVSEMPLTIAEHFTEFGSQISQLKKQLKSLSDTELFDSYPPYAQAFSKRLGLGADGKALELFNQTISMKSVGSVTDFVRQNMLEQPDVAGRLEELERNYDDLKRLHDAVVAARQKVELLTPIQQYGLAAQQAADDRAHFNQSRELVDAYMAGRAIELYQSSVEKKAKQLAGLEIVRQQQQTDKNRLEANIERLREEIRNNGGGRLEQLEQEIAQTSQMRDDSRKLCNHYLKLVDELALNRELTADTYVHNLNAAKDTLESLSAQQDALDEAQFSVKQQQDVQVQQQRKISEQVNALRSRKSNIHVRQLNLRERLCEALEVDEETLPFVGELVQVKSSQSLWQGAIERVLHNFALSLLVPPHLYQQVSEFVENNHLGTRLVYYRIQEHSPYQALSPQASSLLGKIEIKSDSHYYPWLFQELSKRFDYQCCEKMEDFRRSERAITPSGQIKASKSRHEKDDRYKIQDKSRYVLGWSNQEKLALLETQYKQLSVDIGKIEQQVQTHKRSKEALASKTYSARTLAEFDFSFEQIHWLRFSQAIDELEQEKQQLEQSSNVLSDLKHRLSKEQHSAGELGQKFQHTLIEIGKCEESLEADNTKLKDKKQHLESVPTTLRERYFSVLDDFYQTYLTHSVLRINMLENVTSELRRKLNEKIQHLEDKRRKKQAQMTTAMGDFANQFPNDVLELDRSIEALPEYQQKLTALIEEDLPRHEANFKQMLNRDTIRAMALFSSYLDRQQEQIDARIRLINQALHDLDYQVGTYIEIDSIASHDIEVRDFKQRLKHCIEFSTDDSLYSEEKFERVKDLIEQMRNDPKWTKKVVDVRYWQLFNVVERYREDHSEKECYSDSGGKSGGQKEKLAYSILAAAILLQYGLVAEEQDNSKRVKRRFNLVVIDEAFARGSKDSTRFGLELFKRLGLQLLLVTPLQKLDVIEHYVQHVHFVDQRNNRSMLLNMTIEEYRDRLTQHAQLQRYRNVVKEQGAE</sequence>
<evidence type="ECO:0008006" key="4">
    <source>
        <dbReference type="Google" id="ProtNLM"/>
    </source>
</evidence>
<feature type="coiled-coil region" evidence="1">
    <location>
        <begin position="312"/>
        <end position="368"/>
    </location>
</feature>
<accession>A0AAP8MTQ3</accession>
<evidence type="ECO:0000256" key="1">
    <source>
        <dbReference type="SAM" id="Coils"/>
    </source>
</evidence>
<comment type="caution">
    <text evidence="2">The sequence shown here is derived from an EMBL/GenBank/DDBJ whole genome shotgun (WGS) entry which is preliminary data.</text>
</comment>